<dbReference type="EMBL" id="CP000504">
    <property type="protein sequence ID" value="ABL88330.1"/>
    <property type="molecule type" value="Genomic_DNA"/>
</dbReference>
<dbReference type="HOGENOM" id="CLU_690051_0_0_2"/>
<dbReference type="OrthoDB" id="385360at2157"/>
<dbReference type="STRING" id="384616.Pisl_1159"/>
<reference evidence="1" key="1">
    <citation type="submission" date="2006-12" db="EMBL/GenBank/DDBJ databases">
        <title>Complete sequence of Pyrobaculum islandicum DSM 4184.</title>
        <authorList>
            <person name="Copeland A."/>
            <person name="Lucas S."/>
            <person name="Lapidus A."/>
            <person name="Barry K."/>
            <person name="Detter J.C."/>
            <person name="Glavina del Rio T."/>
            <person name="Dalin E."/>
            <person name="Tice H."/>
            <person name="Pitluck S."/>
            <person name="Meincke L."/>
            <person name="Brettin T."/>
            <person name="Bruce D."/>
            <person name="Han C."/>
            <person name="Tapia R."/>
            <person name="Gilna P."/>
            <person name="Schmutz J."/>
            <person name="Larimer F."/>
            <person name="Land M."/>
            <person name="Hauser L."/>
            <person name="Kyrpides N."/>
            <person name="Mikhailova N."/>
            <person name="Cozen A.E."/>
            <person name="Fitz-Gibbon S.T."/>
            <person name="House C.H."/>
            <person name="Saltikov C."/>
            <person name="Lowe T."/>
            <person name="Richardson P."/>
        </authorList>
    </citation>
    <scope>NUCLEOTIDE SEQUENCE [LARGE SCALE GENOMIC DNA]</scope>
    <source>
        <strain evidence="1">DSM 4184</strain>
    </source>
</reference>
<dbReference type="eggNOG" id="arCOG07006">
    <property type="taxonomic scope" value="Archaea"/>
</dbReference>
<evidence type="ECO:0000313" key="2">
    <source>
        <dbReference type="Proteomes" id="UP000002595"/>
    </source>
</evidence>
<gene>
    <name evidence="1" type="ordered locus">Pisl_1159</name>
</gene>
<name>A1RTP8_PYRIL</name>
<dbReference type="Proteomes" id="UP000002595">
    <property type="component" value="Chromosome"/>
</dbReference>
<dbReference type="AlphaFoldDB" id="A1RTP8"/>
<organism evidence="1 2">
    <name type="scientific">Pyrobaculum islandicum (strain DSM 4184 / JCM 9189 / GEO3)</name>
    <dbReference type="NCBI Taxonomy" id="384616"/>
    <lineage>
        <taxon>Archaea</taxon>
        <taxon>Thermoproteota</taxon>
        <taxon>Thermoprotei</taxon>
        <taxon>Thermoproteales</taxon>
        <taxon>Thermoproteaceae</taxon>
        <taxon>Pyrobaculum</taxon>
    </lineage>
</organism>
<dbReference type="KEGG" id="pis:Pisl_1159"/>
<keyword evidence="2" id="KW-1185">Reference proteome</keyword>
<dbReference type="RefSeq" id="WP_011762905.1">
    <property type="nucleotide sequence ID" value="NC_008701.1"/>
</dbReference>
<dbReference type="GeneID" id="4616614"/>
<sequence>MRGQVILVTALVIALAISAVLILQSAAVSAPGFGGVRAAYGVFSRDVAKAVDAVASYVDYVGTISLLNFTENAAAYGLPAAGLDTYCSWLHINKTADMVNASMKFFVANRAALGLSAEMPTWLRRPNCRSILFKSTNGLTLVNITLSKPPNGTVFRTPLPPYVVAAWHIDRGILRPISSFAIILPNRTYMASYSLSMVMNISLLALVNLNITRSLSVGVRVLGVDSQCTPDVVCVNITVSRPYAWSAKFIALNRTMYLQDGWTINYTVAYPRVNVVNYTERSAVYSINTQGLNEYVLKAYVGGIPLYVLPRDFTYICKSGVLSNGKPWSSLNNPSHIPIVLYNFTNSAVVSKFNTIYANVTIVDVKIRDASITYWVIHRNGYLNFTENICSNVKGILQSYGLYWLYP</sequence>
<evidence type="ECO:0000313" key="1">
    <source>
        <dbReference type="EMBL" id="ABL88330.1"/>
    </source>
</evidence>
<accession>A1RTP8</accession>
<protein>
    <submittedName>
        <fullName evidence="1">Uncharacterized protein</fullName>
    </submittedName>
</protein>
<proteinExistence type="predicted"/>